<reference evidence="1" key="1">
    <citation type="journal article" date="2014" name="Front. Microbiol.">
        <title>High frequency of phylogenetically diverse reductive dehalogenase-homologous genes in deep subseafloor sedimentary metagenomes.</title>
        <authorList>
            <person name="Kawai M."/>
            <person name="Futagami T."/>
            <person name="Toyoda A."/>
            <person name="Takaki Y."/>
            <person name="Nishi S."/>
            <person name="Hori S."/>
            <person name="Arai W."/>
            <person name="Tsubouchi T."/>
            <person name="Morono Y."/>
            <person name="Uchiyama I."/>
            <person name="Ito T."/>
            <person name="Fujiyama A."/>
            <person name="Inagaki F."/>
            <person name="Takami H."/>
        </authorList>
    </citation>
    <scope>NUCLEOTIDE SEQUENCE</scope>
    <source>
        <strain evidence="1">Expedition CK06-06</strain>
    </source>
</reference>
<feature type="non-terminal residue" evidence="1">
    <location>
        <position position="136"/>
    </location>
</feature>
<accession>X1BTZ8</accession>
<gene>
    <name evidence="1" type="ORF">S01H4_28961</name>
</gene>
<evidence type="ECO:0000313" key="1">
    <source>
        <dbReference type="EMBL" id="GAG75616.1"/>
    </source>
</evidence>
<name>X1BTZ8_9ZZZZ</name>
<organism evidence="1">
    <name type="scientific">marine sediment metagenome</name>
    <dbReference type="NCBI Taxonomy" id="412755"/>
    <lineage>
        <taxon>unclassified sequences</taxon>
        <taxon>metagenomes</taxon>
        <taxon>ecological metagenomes</taxon>
    </lineage>
</organism>
<comment type="caution">
    <text evidence="1">The sequence shown here is derived from an EMBL/GenBank/DDBJ whole genome shotgun (WGS) entry which is preliminary data.</text>
</comment>
<proteinExistence type="predicted"/>
<dbReference type="InterPro" id="IPR027417">
    <property type="entry name" value="P-loop_NTPase"/>
</dbReference>
<evidence type="ECO:0008006" key="2">
    <source>
        <dbReference type="Google" id="ProtNLM"/>
    </source>
</evidence>
<feature type="non-terminal residue" evidence="1">
    <location>
        <position position="1"/>
    </location>
</feature>
<sequence>SNDQPSQAGLNFFIYRGIYYLPLAYLYEKFEREQLLVFLLEDLREDPKKLFKEIFTAVDIDSEFSPDIEKVHNISKAARSRLFASKLNWFFSGRNPITPLTKKIIPSSLSSKIRKIALNSSLKEFQKPQMNPLHFP</sequence>
<protein>
    <recommendedName>
        <fullName evidence="2">Sulfotransferase domain-containing protein</fullName>
    </recommendedName>
</protein>
<dbReference type="SUPFAM" id="SSF52540">
    <property type="entry name" value="P-loop containing nucleoside triphosphate hydrolases"/>
    <property type="match status" value="1"/>
</dbReference>
<dbReference type="AlphaFoldDB" id="X1BTZ8"/>
<dbReference type="EMBL" id="BART01014581">
    <property type="protein sequence ID" value="GAG75616.1"/>
    <property type="molecule type" value="Genomic_DNA"/>
</dbReference>
<dbReference type="Gene3D" id="3.40.50.300">
    <property type="entry name" value="P-loop containing nucleotide triphosphate hydrolases"/>
    <property type="match status" value="1"/>
</dbReference>